<proteinExistence type="predicted"/>
<feature type="region of interest" description="Disordered" evidence="1">
    <location>
        <begin position="185"/>
        <end position="204"/>
    </location>
</feature>
<name>A0A841HHV2_9GAMM</name>
<keyword evidence="2" id="KW-0472">Membrane</keyword>
<feature type="transmembrane region" description="Helical" evidence="2">
    <location>
        <begin position="163"/>
        <end position="181"/>
    </location>
</feature>
<feature type="transmembrane region" description="Helical" evidence="2">
    <location>
        <begin position="25"/>
        <end position="45"/>
    </location>
</feature>
<evidence type="ECO:0000313" key="4">
    <source>
        <dbReference type="Proteomes" id="UP000588068"/>
    </source>
</evidence>
<keyword evidence="2" id="KW-0812">Transmembrane</keyword>
<evidence type="ECO:0000256" key="1">
    <source>
        <dbReference type="SAM" id="MobiDB-lite"/>
    </source>
</evidence>
<organism evidence="3 4">
    <name type="scientific">Povalibacter uvarum</name>
    <dbReference type="NCBI Taxonomy" id="732238"/>
    <lineage>
        <taxon>Bacteria</taxon>
        <taxon>Pseudomonadati</taxon>
        <taxon>Pseudomonadota</taxon>
        <taxon>Gammaproteobacteria</taxon>
        <taxon>Steroidobacterales</taxon>
        <taxon>Steroidobacteraceae</taxon>
        <taxon>Povalibacter</taxon>
    </lineage>
</organism>
<sequence>MPTREDARGLTMALGLMETNSKHRAFREFVVSCGFVLFCAALVWLDRNDSTALEHVTVSGTLKEHEVFGRRKSPTLRFKLAESELDFRVDPSLYRYAMEKVLPPGFEPGAAISVLVMKSELAQPDSPILNGNLRIAWVHGLTVNGREIFGLSEMRTWEREDQYWGYALLAGSLAAAVYFGVKWRRSSGPTSRSTRPRARTRAPG</sequence>
<comment type="caution">
    <text evidence="3">The sequence shown here is derived from an EMBL/GenBank/DDBJ whole genome shotgun (WGS) entry which is preliminary data.</text>
</comment>
<dbReference type="Proteomes" id="UP000588068">
    <property type="component" value="Unassembled WGS sequence"/>
</dbReference>
<dbReference type="RefSeq" id="WP_184330091.1">
    <property type="nucleotide sequence ID" value="NZ_JACHHZ010000001.1"/>
</dbReference>
<protein>
    <submittedName>
        <fullName evidence="3">Uncharacterized protein</fullName>
    </submittedName>
</protein>
<dbReference type="EMBL" id="JACHHZ010000001">
    <property type="protein sequence ID" value="MBB6092366.1"/>
    <property type="molecule type" value="Genomic_DNA"/>
</dbReference>
<evidence type="ECO:0000313" key="3">
    <source>
        <dbReference type="EMBL" id="MBB6092366.1"/>
    </source>
</evidence>
<accession>A0A841HHV2</accession>
<evidence type="ECO:0000256" key="2">
    <source>
        <dbReference type="SAM" id="Phobius"/>
    </source>
</evidence>
<reference evidence="3 4" key="1">
    <citation type="submission" date="2020-08" db="EMBL/GenBank/DDBJ databases">
        <title>Genomic Encyclopedia of Type Strains, Phase IV (KMG-IV): sequencing the most valuable type-strain genomes for metagenomic binning, comparative biology and taxonomic classification.</title>
        <authorList>
            <person name="Goeker M."/>
        </authorList>
    </citation>
    <scope>NUCLEOTIDE SEQUENCE [LARGE SCALE GENOMIC DNA]</scope>
    <source>
        <strain evidence="3 4">DSM 26723</strain>
    </source>
</reference>
<keyword evidence="2" id="KW-1133">Transmembrane helix</keyword>
<keyword evidence="4" id="KW-1185">Reference proteome</keyword>
<feature type="compositionally biased region" description="Basic residues" evidence="1">
    <location>
        <begin position="194"/>
        <end position="204"/>
    </location>
</feature>
<dbReference type="AlphaFoldDB" id="A0A841HHV2"/>
<gene>
    <name evidence="3" type="ORF">HNQ60_001212</name>
</gene>